<evidence type="ECO:0000313" key="2">
    <source>
        <dbReference type="Proteomes" id="UP000318801"/>
    </source>
</evidence>
<organism evidence="1 2">
    <name type="scientific">Martelella alba</name>
    <dbReference type="NCBI Taxonomy" id="2590451"/>
    <lineage>
        <taxon>Bacteria</taxon>
        <taxon>Pseudomonadati</taxon>
        <taxon>Pseudomonadota</taxon>
        <taxon>Alphaproteobacteria</taxon>
        <taxon>Hyphomicrobiales</taxon>
        <taxon>Aurantimonadaceae</taxon>
        <taxon>Martelella</taxon>
    </lineage>
</organism>
<dbReference type="EMBL" id="VHLG01000032">
    <property type="protein sequence ID" value="TPW26351.1"/>
    <property type="molecule type" value="Genomic_DNA"/>
</dbReference>
<dbReference type="OrthoDB" id="7913455at2"/>
<gene>
    <name evidence="1" type="ORF">FJU08_22355</name>
</gene>
<accession>A0A506TZD9</accession>
<dbReference type="RefSeq" id="WP_141151253.1">
    <property type="nucleotide sequence ID" value="NZ_VHLG01000032.1"/>
</dbReference>
<dbReference type="AlphaFoldDB" id="A0A506TZD9"/>
<dbReference type="Proteomes" id="UP000318801">
    <property type="component" value="Unassembled WGS sequence"/>
</dbReference>
<keyword evidence="2" id="KW-1185">Reference proteome</keyword>
<proteinExistence type="predicted"/>
<protein>
    <submittedName>
        <fullName evidence="1">Uncharacterized protein</fullName>
    </submittedName>
</protein>
<reference evidence="1 2" key="1">
    <citation type="submission" date="2019-06" db="EMBL/GenBank/DDBJ databases">
        <authorList>
            <person name="Li M."/>
        </authorList>
    </citation>
    <scope>NUCLEOTIDE SEQUENCE [LARGE SCALE GENOMIC DNA]</scope>
    <source>
        <strain evidence="1 2">BGMRC2036</strain>
    </source>
</reference>
<name>A0A506TZD9_9HYPH</name>
<evidence type="ECO:0000313" key="1">
    <source>
        <dbReference type="EMBL" id="TPW26351.1"/>
    </source>
</evidence>
<comment type="caution">
    <text evidence="1">The sequence shown here is derived from an EMBL/GenBank/DDBJ whole genome shotgun (WGS) entry which is preliminary data.</text>
</comment>
<sequence length="351" mass="38801">MTQATTKTIDPAVTNGSQLAANINDWRTAELSMHSGVARPSYATAGMMWISTASSPWVLNVFDGASDTPIGTVDPSSHVFTVTGGTAFTRDLLTAGDAAAARSKLQISTNYLPNTGGTLTGQVTSRRQQSDGTNFWNDAVYLVLQDRGWIDNDNYRAWFQVTEVTGSNVHLDLGLYGGQGRKTWEFREDGGAYWWGPSQIDTGSVNLKLTGDSSGYGKRLHIEERGNSDGPQIMYSKNEAGWWSHGMKVGTDGERANFVFYWDGNAGQWGNQTFMISTEGYLWASQYGWLHDYFVRHGQQVYAFDDLYEFGRVASFSSSGSPVDLPDDYVLTGLRQQGDYIYLRGRKLRVG</sequence>